<dbReference type="Gene3D" id="3.40.710.10">
    <property type="entry name" value="DD-peptidase/beta-lactamase superfamily"/>
    <property type="match status" value="1"/>
</dbReference>
<comment type="similarity">
    <text evidence="3 15">Belongs to the peptidase S11 family.</text>
</comment>
<proteinExistence type="inferred from homology"/>
<evidence type="ECO:0000256" key="3">
    <source>
        <dbReference type="ARBA" id="ARBA00007164"/>
    </source>
</evidence>
<dbReference type="GO" id="GO:0008360">
    <property type="term" value="P:regulation of cell shape"/>
    <property type="evidence" value="ECO:0007669"/>
    <property type="project" value="UniProtKB-KW"/>
</dbReference>
<dbReference type="GO" id="GO:0009252">
    <property type="term" value="P:peptidoglycan biosynthetic process"/>
    <property type="evidence" value="ECO:0007669"/>
    <property type="project" value="UniProtKB-UniPathway"/>
</dbReference>
<evidence type="ECO:0000256" key="8">
    <source>
        <dbReference type="ARBA" id="ARBA00022801"/>
    </source>
</evidence>
<evidence type="ECO:0000256" key="13">
    <source>
        <dbReference type="PIRSR" id="PIRSR618044-1"/>
    </source>
</evidence>
<keyword evidence="11" id="KW-0961">Cell wall biogenesis/degradation</keyword>
<protein>
    <recommendedName>
        <fullName evidence="4">serine-type D-Ala-D-Ala carboxypeptidase</fullName>
        <ecNumber evidence="4">3.4.16.4</ecNumber>
    </recommendedName>
</protein>
<sequence>MKRRYILLINIMLLFLILAVAGTALAATEEKPSGAGLETTAEAAVLMDAYSGKILWSKEPDKELPMASVTKLMTMLLACEALEQGKISLEDRVTVSENAWKMGGSQVYLEPGEEMSMKEMFISVAVGSANDASVAVAEHIAGSVEAFVEMMNAKAKELGCNHTKFANPTGLPAEGHYTSAGDMAVILREALKYSEFRKTSSIYRYDLRGGDFVLWNTNKLLKWYRGVDAGKTGWTNEAKYCLATTAKRDGLRLISVVLGTPEPRSHFRETIKIFNYGFARYESVNFAEKGDKLDTVKVDKGVMEQVGVVAAEEIAVAVPKGQKKNIRSEKVIKDGLEAPVKKGQKIGEFVVKLDGRELQRFPLLAQSNVGKASVFQQMYKVMNKVFGVK</sequence>
<dbReference type="InterPro" id="IPR015956">
    <property type="entry name" value="Peniciliin-bd_prot_C_sf"/>
</dbReference>
<dbReference type="UniPathway" id="UPA00219"/>
<comment type="function">
    <text evidence="1">Removes C-terminal D-alanyl residues from sugar-peptide cell wall precursors.</text>
</comment>
<dbReference type="SUPFAM" id="SSF56601">
    <property type="entry name" value="beta-lactamase/transpeptidase-like"/>
    <property type="match status" value="1"/>
</dbReference>
<dbReference type="SUPFAM" id="SSF69189">
    <property type="entry name" value="Penicillin-binding protein associated domain"/>
    <property type="match status" value="1"/>
</dbReference>
<feature type="signal peptide" evidence="16">
    <location>
        <begin position="1"/>
        <end position="26"/>
    </location>
</feature>
<dbReference type="OrthoDB" id="9791132at2"/>
<dbReference type="InterPro" id="IPR037167">
    <property type="entry name" value="Peptidase_S11_C_sf"/>
</dbReference>
<evidence type="ECO:0000256" key="6">
    <source>
        <dbReference type="ARBA" id="ARBA00022670"/>
    </source>
</evidence>
<dbReference type="GO" id="GO:0009002">
    <property type="term" value="F:serine-type D-Ala-D-Ala carboxypeptidase activity"/>
    <property type="evidence" value="ECO:0007669"/>
    <property type="project" value="UniProtKB-EC"/>
</dbReference>
<evidence type="ECO:0000256" key="7">
    <source>
        <dbReference type="ARBA" id="ARBA00022729"/>
    </source>
</evidence>
<dbReference type="Proteomes" id="UP000199337">
    <property type="component" value="Unassembled WGS sequence"/>
</dbReference>
<dbReference type="GO" id="GO:0071555">
    <property type="term" value="P:cell wall organization"/>
    <property type="evidence" value="ECO:0007669"/>
    <property type="project" value="UniProtKB-KW"/>
</dbReference>
<keyword evidence="10" id="KW-0573">Peptidoglycan synthesis</keyword>
<dbReference type="Gene3D" id="2.60.410.10">
    <property type="entry name" value="D-Ala-D-Ala carboxypeptidase, C-terminal domain"/>
    <property type="match status" value="1"/>
</dbReference>
<dbReference type="PRINTS" id="PR00725">
    <property type="entry name" value="DADACBPTASE1"/>
</dbReference>
<evidence type="ECO:0000256" key="14">
    <source>
        <dbReference type="PIRSR" id="PIRSR618044-2"/>
    </source>
</evidence>
<feature type="active site" description="Acyl-ester intermediate" evidence="13">
    <location>
        <position position="68"/>
    </location>
</feature>
<comment type="catalytic activity">
    <reaction evidence="12">
        <text>Preferential cleavage: (Ac)2-L-Lys-D-Ala-|-D-Ala. Also transpeptidation of peptidyl-alanyl moieties that are N-acyl substituents of D-alanine.</text>
        <dbReference type="EC" id="3.4.16.4"/>
    </reaction>
</comment>
<dbReference type="RefSeq" id="WP_092467662.1">
    <property type="nucleotide sequence ID" value="NZ_FOOX01000001.1"/>
</dbReference>
<dbReference type="InterPro" id="IPR018044">
    <property type="entry name" value="Peptidase_S11"/>
</dbReference>
<evidence type="ECO:0000256" key="15">
    <source>
        <dbReference type="RuleBase" id="RU004016"/>
    </source>
</evidence>
<dbReference type="EC" id="3.4.16.4" evidence="4"/>
<evidence type="ECO:0000256" key="2">
    <source>
        <dbReference type="ARBA" id="ARBA00004752"/>
    </source>
</evidence>
<dbReference type="InterPro" id="IPR012338">
    <property type="entry name" value="Beta-lactam/transpept-like"/>
</dbReference>
<evidence type="ECO:0000256" key="10">
    <source>
        <dbReference type="ARBA" id="ARBA00022984"/>
    </source>
</evidence>
<dbReference type="SMART" id="SM00936">
    <property type="entry name" value="PBP5_C"/>
    <property type="match status" value="1"/>
</dbReference>
<evidence type="ECO:0000256" key="16">
    <source>
        <dbReference type="SAM" id="SignalP"/>
    </source>
</evidence>
<accession>A0A1I2MRP4</accession>
<evidence type="ECO:0000256" key="12">
    <source>
        <dbReference type="ARBA" id="ARBA00034000"/>
    </source>
</evidence>
<dbReference type="EMBL" id="FOOX01000001">
    <property type="protein sequence ID" value="SFF94245.1"/>
    <property type="molecule type" value="Genomic_DNA"/>
</dbReference>
<evidence type="ECO:0000313" key="19">
    <source>
        <dbReference type="Proteomes" id="UP000199337"/>
    </source>
</evidence>
<keyword evidence="9" id="KW-0133">Cell shape</keyword>
<evidence type="ECO:0000256" key="1">
    <source>
        <dbReference type="ARBA" id="ARBA00003217"/>
    </source>
</evidence>
<reference evidence="19" key="1">
    <citation type="submission" date="2016-10" db="EMBL/GenBank/DDBJ databases">
        <authorList>
            <person name="Varghese N."/>
            <person name="Submissions S."/>
        </authorList>
    </citation>
    <scope>NUCLEOTIDE SEQUENCE [LARGE SCALE GENOMIC DNA]</scope>
    <source>
        <strain evidence="19">DSM 17038</strain>
    </source>
</reference>
<dbReference type="InterPro" id="IPR001967">
    <property type="entry name" value="Peptidase_S11_N"/>
</dbReference>
<gene>
    <name evidence="18" type="ORF">SAMN05660649_00115</name>
</gene>
<keyword evidence="7 16" id="KW-0732">Signal</keyword>
<keyword evidence="6" id="KW-0645">Protease</keyword>
<feature type="binding site" evidence="14">
    <location>
        <position position="231"/>
    </location>
    <ligand>
        <name>substrate</name>
    </ligand>
</feature>
<organism evidence="18 19">
    <name type="scientific">Desulfotruncus arcticus DSM 17038</name>
    <dbReference type="NCBI Taxonomy" id="1121424"/>
    <lineage>
        <taxon>Bacteria</taxon>
        <taxon>Bacillati</taxon>
        <taxon>Bacillota</taxon>
        <taxon>Clostridia</taxon>
        <taxon>Eubacteriales</taxon>
        <taxon>Desulfallaceae</taxon>
        <taxon>Desulfotruncus</taxon>
    </lineage>
</organism>
<evidence type="ECO:0000259" key="17">
    <source>
        <dbReference type="SMART" id="SM00936"/>
    </source>
</evidence>
<dbReference type="AlphaFoldDB" id="A0A1I2MRP4"/>
<dbReference type="PANTHER" id="PTHR21581:SF6">
    <property type="entry name" value="TRAFFICKING PROTEIN PARTICLE COMPLEX SUBUNIT 12"/>
    <property type="match status" value="1"/>
</dbReference>
<evidence type="ECO:0000256" key="9">
    <source>
        <dbReference type="ARBA" id="ARBA00022960"/>
    </source>
</evidence>
<dbReference type="STRING" id="341036.SAMN05660649_00115"/>
<evidence type="ECO:0000256" key="5">
    <source>
        <dbReference type="ARBA" id="ARBA00022645"/>
    </source>
</evidence>
<evidence type="ECO:0000313" key="18">
    <source>
        <dbReference type="EMBL" id="SFF94245.1"/>
    </source>
</evidence>
<feature type="domain" description="Peptidase S11 D-Ala-D-Ala carboxypeptidase A C-terminal" evidence="17">
    <location>
        <begin position="281"/>
        <end position="371"/>
    </location>
</feature>
<dbReference type="InterPro" id="IPR012907">
    <property type="entry name" value="Peptidase_S11_C"/>
</dbReference>
<dbReference type="Pfam" id="PF00768">
    <property type="entry name" value="Peptidase_S11"/>
    <property type="match status" value="1"/>
</dbReference>
<evidence type="ECO:0000256" key="11">
    <source>
        <dbReference type="ARBA" id="ARBA00023316"/>
    </source>
</evidence>
<feature type="active site" evidence="13">
    <location>
        <position position="128"/>
    </location>
</feature>
<dbReference type="GO" id="GO:0006508">
    <property type="term" value="P:proteolysis"/>
    <property type="evidence" value="ECO:0007669"/>
    <property type="project" value="UniProtKB-KW"/>
</dbReference>
<feature type="chain" id="PRO_5011509829" description="serine-type D-Ala-D-Ala carboxypeptidase" evidence="16">
    <location>
        <begin position="27"/>
        <end position="389"/>
    </location>
</feature>
<comment type="pathway">
    <text evidence="2">Cell wall biogenesis; peptidoglycan biosynthesis.</text>
</comment>
<dbReference type="PANTHER" id="PTHR21581">
    <property type="entry name" value="D-ALANYL-D-ALANINE CARBOXYPEPTIDASE"/>
    <property type="match status" value="1"/>
</dbReference>
<name>A0A1I2MRP4_9FIRM</name>
<keyword evidence="19" id="KW-1185">Reference proteome</keyword>
<feature type="active site" description="Proton acceptor" evidence="13">
    <location>
        <position position="71"/>
    </location>
</feature>
<keyword evidence="5 18" id="KW-0121">Carboxypeptidase</keyword>
<keyword evidence="8" id="KW-0378">Hydrolase</keyword>
<dbReference type="Pfam" id="PF07943">
    <property type="entry name" value="PBP5_C"/>
    <property type="match status" value="1"/>
</dbReference>
<evidence type="ECO:0000256" key="4">
    <source>
        <dbReference type="ARBA" id="ARBA00012448"/>
    </source>
</evidence>